<dbReference type="OrthoDB" id="1832444at2"/>
<accession>A0A3A9AR04</accession>
<reference evidence="2 3" key="1">
    <citation type="submission" date="2018-09" db="EMBL/GenBank/DDBJ databases">
        <title>Murine metabolic-syndrome-specific gut microbial biobank.</title>
        <authorList>
            <person name="Liu C."/>
        </authorList>
    </citation>
    <scope>NUCLEOTIDE SEQUENCE [LARGE SCALE GENOMIC DNA]</scope>
    <source>
        <strain evidence="2 3">0.1xD8-82</strain>
    </source>
</reference>
<feature type="transmembrane region" description="Helical" evidence="1">
    <location>
        <begin position="283"/>
        <end position="305"/>
    </location>
</feature>
<keyword evidence="3" id="KW-1185">Reference proteome</keyword>
<feature type="transmembrane region" description="Helical" evidence="1">
    <location>
        <begin position="25"/>
        <end position="48"/>
    </location>
</feature>
<gene>
    <name evidence="2" type="ORF">D7V94_17205</name>
</gene>
<evidence type="ECO:0008006" key="4">
    <source>
        <dbReference type="Google" id="ProtNLM"/>
    </source>
</evidence>
<keyword evidence="1" id="KW-0812">Transmembrane</keyword>
<dbReference type="EMBL" id="RAYQ01000020">
    <property type="protein sequence ID" value="RKI89696.1"/>
    <property type="molecule type" value="Genomic_DNA"/>
</dbReference>
<comment type="caution">
    <text evidence="2">The sequence shown here is derived from an EMBL/GenBank/DDBJ whole genome shotgun (WGS) entry which is preliminary data.</text>
</comment>
<proteinExistence type="predicted"/>
<name>A0A3A9AR04_9FIRM</name>
<keyword evidence="1" id="KW-0472">Membrane</keyword>
<evidence type="ECO:0000313" key="2">
    <source>
        <dbReference type="EMBL" id="RKI89696.1"/>
    </source>
</evidence>
<dbReference type="RefSeq" id="WP_120471549.1">
    <property type="nucleotide sequence ID" value="NZ_RAYQ01000020.1"/>
</dbReference>
<feature type="transmembrane region" description="Helical" evidence="1">
    <location>
        <begin position="410"/>
        <end position="427"/>
    </location>
</feature>
<feature type="transmembrane region" description="Helical" evidence="1">
    <location>
        <begin position="353"/>
        <end position="370"/>
    </location>
</feature>
<feature type="transmembrane region" description="Helical" evidence="1">
    <location>
        <begin position="160"/>
        <end position="178"/>
    </location>
</feature>
<feature type="transmembrane region" description="Helical" evidence="1">
    <location>
        <begin position="382"/>
        <end position="404"/>
    </location>
</feature>
<protein>
    <recommendedName>
        <fullName evidence="4">DUF2142 domain-containing protein</fullName>
    </recommendedName>
</protein>
<keyword evidence="1" id="KW-1133">Transmembrane helix</keyword>
<evidence type="ECO:0000313" key="3">
    <source>
        <dbReference type="Proteomes" id="UP000280696"/>
    </source>
</evidence>
<evidence type="ECO:0000256" key="1">
    <source>
        <dbReference type="SAM" id="Phobius"/>
    </source>
</evidence>
<feature type="transmembrane region" description="Helical" evidence="1">
    <location>
        <begin position="184"/>
        <end position="203"/>
    </location>
</feature>
<dbReference type="AlphaFoldDB" id="A0A3A9AR04"/>
<organism evidence="2 3">
    <name type="scientific">Parablautia intestinalis</name>
    <dbReference type="NCBI Taxonomy" id="2320100"/>
    <lineage>
        <taxon>Bacteria</taxon>
        <taxon>Bacillati</taxon>
        <taxon>Bacillota</taxon>
        <taxon>Clostridia</taxon>
        <taxon>Lachnospirales</taxon>
        <taxon>Lachnospiraceae</taxon>
        <taxon>Parablautia</taxon>
    </lineage>
</organism>
<feature type="transmembrane region" description="Helical" evidence="1">
    <location>
        <begin position="247"/>
        <end position="271"/>
    </location>
</feature>
<sequence length="439" mass="50375">MIYQIKKKGAGKMILFKEDDKYFTIMLKSVLLLMICAGAGFFALLLVYSFPREKMKEHVFENADFYSGSYTLVDGYKSTRLSMYTDNIMLSEAICPLSESIVSDVLLVPRRHIEGGTLIDDYTCEDETRVEYIQYPRYWHGYLVILKPLLIFFNIADIHLIYFFVQSILLLMIVIGFVKKSETPLSVCFAIGMLIINPLVTALNFQNASIYFSILLSILFLVYSGKFDEDYLTRKQCLAFFQVVGMLVAYFDFLTYPIAALSVPLLFLLYFSDTTDVKKRMMYVILHSVMFFTGYFGMYFCKWALTSLFTNMNVFKDAYDEIMIMLNVGKVEGEEMTIAAGIGRNLSHYIEPAYLLLIIGGIIFSVIVSIKSKPSLTWIRRSIPSAIVALYPFCHMLAAAHSYIHHYFVHREFVVPVLAVLFIILDVKKHGRVSLQLSK</sequence>
<dbReference type="Proteomes" id="UP000280696">
    <property type="component" value="Unassembled WGS sequence"/>
</dbReference>
<feature type="transmembrane region" description="Helical" evidence="1">
    <location>
        <begin position="210"/>
        <end position="227"/>
    </location>
</feature>